<dbReference type="SMART" id="SM00845">
    <property type="entry name" value="GatB_Yqey"/>
    <property type="match status" value="1"/>
</dbReference>
<dbReference type="Proteomes" id="UP000298061">
    <property type="component" value="Unassembled WGS sequence"/>
</dbReference>
<reference evidence="7 8" key="1">
    <citation type="submission" date="2019-02" db="EMBL/GenBank/DDBJ databases">
        <title>Genome sequencing of the rare red list fungi Hericium alpestre (H. flagellum).</title>
        <authorList>
            <person name="Buettner E."/>
            <person name="Kellner H."/>
        </authorList>
    </citation>
    <scope>NUCLEOTIDE SEQUENCE [LARGE SCALE GENOMIC DNA]</scope>
    <source>
        <strain evidence="7 8">DSM 108284</strain>
    </source>
</reference>
<feature type="compositionally biased region" description="Polar residues" evidence="5">
    <location>
        <begin position="29"/>
        <end position="51"/>
    </location>
</feature>
<keyword evidence="4" id="KW-0648">Protein biosynthesis</keyword>
<feature type="region of interest" description="Disordered" evidence="5">
    <location>
        <begin position="85"/>
        <end position="104"/>
    </location>
</feature>
<evidence type="ECO:0000256" key="2">
    <source>
        <dbReference type="ARBA" id="ARBA00022741"/>
    </source>
</evidence>
<dbReference type="PANTHER" id="PTHR11659:SF0">
    <property type="entry name" value="GLUTAMYL-TRNA(GLN) AMIDOTRANSFERASE SUBUNIT B, MITOCHONDRIAL"/>
    <property type="match status" value="1"/>
</dbReference>
<dbReference type="InterPro" id="IPR017959">
    <property type="entry name" value="Asn/Gln-tRNA_amidoTrfase_suB/E"/>
</dbReference>
<dbReference type="InterPro" id="IPR023168">
    <property type="entry name" value="GatB_Yqey_C_2"/>
</dbReference>
<keyword evidence="3" id="KW-0067">ATP-binding</keyword>
<evidence type="ECO:0000256" key="4">
    <source>
        <dbReference type="ARBA" id="ARBA00022917"/>
    </source>
</evidence>
<evidence type="ECO:0000256" key="3">
    <source>
        <dbReference type="ARBA" id="ARBA00022840"/>
    </source>
</evidence>
<feature type="region of interest" description="Disordered" evidence="5">
    <location>
        <begin position="165"/>
        <end position="184"/>
    </location>
</feature>
<keyword evidence="2" id="KW-0547">Nucleotide-binding</keyword>
<feature type="region of interest" description="Disordered" evidence="5">
    <location>
        <begin position="28"/>
        <end position="79"/>
    </location>
</feature>
<comment type="caution">
    <text evidence="7">The sequence shown here is derived from an EMBL/GenBank/DDBJ whole genome shotgun (WGS) entry which is preliminary data.</text>
</comment>
<evidence type="ECO:0000313" key="7">
    <source>
        <dbReference type="EMBL" id="TFY80516.1"/>
    </source>
</evidence>
<evidence type="ECO:0000313" key="8">
    <source>
        <dbReference type="Proteomes" id="UP000298061"/>
    </source>
</evidence>
<feature type="compositionally biased region" description="Low complexity" evidence="5">
    <location>
        <begin position="171"/>
        <end position="180"/>
    </location>
</feature>
<gene>
    <name evidence="7" type="ORF">EWM64_g3504</name>
</gene>
<evidence type="ECO:0000256" key="5">
    <source>
        <dbReference type="SAM" id="MobiDB-lite"/>
    </source>
</evidence>
<dbReference type="GO" id="GO:0030956">
    <property type="term" value="C:glutamyl-tRNA(Gln) amidotransferase complex"/>
    <property type="evidence" value="ECO:0007669"/>
    <property type="project" value="TreeGrafter"/>
</dbReference>
<keyword evidence="1" id="KW-0436">Ligase</keyword>
<evidence type="ECO:0000259" key="6">
    <source>
        <dbReference type="SMART" id="SM00845"/>
    </source>
</evidence>
<keyword evidence="8" id="KW-1185">Reference proteome</keyword>
<dbReference type="AlphaFoldDB" id="A0A4Z0A066"/>
<evidence type="ECO:0000256" key="1">
    <source>
        <dbReference type="ARBA" id="ARBA00022598"/>
    </source>
</evidence>
<dbReference type="GO" id="GO:0032543">
    <property type="term" value="P:mitochondrial translation"/>
    <property type="evidence" value="ECO:0007669"/>
    <property type="project" value="TreeGrafter"/>
</dbReference>
<organism evidence="7 8">
    <name type="scientific">Hericium alpestre</name>
    <dbReference type="NCBI Taxonomy" id="135208"/>
    <lineage>
        <taxon>Eukaryota</taxon>
        <taxon>Fungi</taxon>
        <taxon>Dikarya</taxon>
        <taxon>Basidiomycota</taxon>
        <taxon>Agaricomycotina</taxon>
        <taxon>Agaricomycetes</taxon>
        <taxon>Russulales</taxon>
        <taxon>Hericiaceae</taxon>
        <taxon>Hericium</taxon>
    </lineage>
</organism>
<dbReference type="Pfam" id="PF02637">
    <property type="entry name" value="GatB_Yqey"/>
    <property type="match status" value="1"/>
</dbReference>
<dbReference type="InterPro" id="IPR003789">
    <property type="entry name" value="Asn/Gln_tRNA_amidoTrase-B-like"/>
</dbReference>
<dbReference type="GO" id="GO:0050567">
    <property type="term" value="F:glutaminyl-tRNA synthase (glutamine-hydrolyzing) activity"/>
    <property type="evidence" value="ECO:0007669"/>
    <property type="project" value="TreeGrafter"/>
</dbReference>
<dbReference type="Gene3D" id="1.10.10.410">
    <property type="match status" value="1"/>
</dbReference>
<dbReference type="SUPFAM" id="SSF89095">
    <property type="entry name" value="GatB/YqeY motif"/>
    <property type="match status" value="1"/>
</dbReference>
<feature type="domain" description="Asn/Gln amidotransferase" evidence="6">
    <location>
        <begin position="361"/>
        <end position="510"/>
    </location>
</feature>
<dbReference type="PANTHER" id="PTHR11659">
    <property type="entry name" value="GLUTAMYL-TRNA GLN AMIDOTRANSFERASE SUBUNIT B MITOCHONDRIAL AND PROKARYOTIC PET112-RELATED"/>
    <property type="match status" value="1"/>
</dbReference>
<dbReference type="GO" id="GO:0005524">
    <property type="term" value="F:ATP binding"/>
    <property type="evidence" value="ECO:0007669"/>
    <property type="project" value="UniProtKB-KW"/>
</dbReference>
<accession>A0A4Z0A066</accession>
<feature type="compositionally biased region" description="Low complexity" evidence="5">
    <location>
        <begin position="60"/>
        <end position="76"/>
    </location>
</feature>
<dbReference type="InterPro" id="IPR018027">
    <property type="entry name" value="Asn/Gln_amidotransferase"/>
</dbReference>
<dbReference type="GO" id="GO:0005739">
    <property type="term" value="C:mitochondrion"/>
    <property type="evidence" value="ECO:0007669"/>
    <property type="project" value="TreeGrafter"/>
</dbReference>
<feature type="compositionally biased region" description="Pro residues" evidence="5">
    <location>
        <begin position="251"/>
        <end position="262"/>
    </location>
</feature>
<feature type="compositionally biased region" description="Pro residues" evidence="5">
    <location>
        <begin position="269"/>
        <end position="281"/>
    </location>
</feature>
<dbReference type="EMBL" id="SFCI01000328">
    <property type="protein sequence ID" value="TFY80516.1"/>
    <property type="molecule type" value="Genomic_DNA"/>
</dbReference>
<sequence length="517" mass="55654">MASSRNLARGGPAKNYFGIPRSLTLRLFDSNSSQSNPQPVKSDASYNATSDPRQRPAGRSNSSSQSVVPPDSSFFVHSDRQRLRNSVFDRPFKRKASGNSRGYGIYPSGSKNTFIYESSISSKSDIQSLSEHPKPDGDADSILSYGGDVSSIRARCSAETLHSIAPESVADSSPTDSPTHSPRRIVPVNLPALIEAQNSITAGIIALSLPQEDSDSDSTINGDSYGAPEPHNPDPRGYPTTPSVSRRPLPEPRPLPMVPYAPRPAANVPLPPPRRPEPPVLPQTQPRLRRDSVDRAASTQNQPMQIQMQGTAYPAHAVSTPGPARTPIDINSAHAFPPGLSSDPPISPVRETHAESRSATAYFDALSATRDPKEVVNWMTHELLGQLSARGQTFHANPVSVSQMGNLIDLVQSGTITRTSGRLLLRHMLDEPTTELPETLAQKLALTAMDGGHDALAELCQEAVIALPEDADAVRAGRVKALNKLVGRVMKSSRGRADAQAVRRKLHEILLPDTPPS</sequence>
<name>A0A4Z0A066_9AGAM</name>
<proteinExistence type="predicted"/>
<protein>
    <recommendedName>
        <fullName evidence="6">Asn/Gln amidotransferase domain-containing protein</fullName>
    </recommendedName>
</protein>
<dbReference type="GO" id="GO:0070681">
    <property type="term" value="P:glutaminyl-tRNAGln biosynthesis via transamidation"/>
    <property type="evidence" value="ECO:0007669"/>
    <property type="project" value="TreeGrafter"/>
</dbReference>
<feature type="region of interest" description="Disordered" evidence="5">
    <location>
        <begin position="212"/>
        <end position="302"/>
    </location>
</feature>
<dbReference type="OrthoDB" id="1722066at2759"/>
<dbReference type="STRING" id="135208.A0A4Z0A066"/>